<comment type="subcellular location">
    <subcellularLocation>
        <location evidence="1">Membrane</location>
        <topology evidence="1">Multi-pass membrane protein</topology>
    </subcellularLocation>
</comment>
<accession>A0ABP8JPU7</accession>
<evidence type="ECO:0000256" key="1">
    <source>
        <dbReference type="ARBA" id="ARBA00004141"/>
    </source>
</evidence>
<keyword evidence="5" id="KW-0067">ATP-binding</keyword>
<gene>
    <name evidence="10" type="ORF">GCM10023167_23780</name>
</gene>
<keyword evidence="6" id="KW-0460">Magnesium</keyword>
<protein>
    <recommendedName>
        <fullName evidence="9">P-type ATPase A domain-containing protein</fullName>
    </recommendedName>
</protein>
<keyword evidence="4" id="KW-0547">Nucleotide-binding</keyword>
<dbReference type="PANTHER" id="PTHR43079">
    <property type="entry name" value="PROBABLE CADMIUM/ZINC-TRANSPORTING ATPASE HMA1"/>
    <property type="match status" value="1"/>
</dbReference>
<evidence type="ECO:0000256" key="4">
    <source>
        <dbReference type="ARBA" id="ARBA00022741"/>
    </source>
</evidence>
<proteinExistence type="inferred from homology"/>
<evidence type="ECO:0000313" key="11">
    <source>
        <dbReference type="Proteomes" id="UP001500642"/>
    </source>
</evidence>
<dbReference type="EMBL" id="BAABGL010000026">
    <property type="protein sequence ID" value="GAA4394247.1"/>
    <property type="molecule type" value="Genomic_DNA"/>
</dbReference>
<reference evidence="11" key="1">
    <citation type="journal article" date="2019" name="Int. J. Syst. Evol. Microbiol.">
        <title>The Global Catalogue of Microorganisms (GCM) 10K type strain sequencing project: providing services to taxonomists for standard genome sequencing and annotation.</title>
        <authorList>
            <consortium name="The Broad Institute Genomics Platform"/>
            <consortium name="The Broad Institute Genome Sequencing Center for Infectious Disease"/>
            <person name="Wu L."/>
            <person name="Ma J."/>
        </authorList>
    </citation>
    <scope>NUCLEOTIDE SEQUENCE [LARGE SCALE GENOMIC DNA]</scope>
    <source>
        <strain evidence="11">JCM 17808</strain>
    </source>
</reference>
<sequence length="213" mass="22649">MPLGEEQAGLLRGPHRDTTTSERPAWCALLALIPSSATVLTAGGTTRTVPVERLVPGDMLRLVAGERLATDGIVRSGDSSLDVSAITGESIPVEVSRRHRHRHGSHGLGRGGRIGGRGFTCDDLRLIPRTVDHARRGRRIINQNIVLSLAIITVLLPLAITGVLGLAAVVLVHEIAEIIVVLNGLRAARRSRQTTVDRSMGSRACPINGVATQ</sequence>
<evidence type="ECO:0000256" key="8">
    <source>
        <dbReference type="SAM" id="Phobius"/>
    </source>
</evidence>
<evidence type="ECO:0000256" key="5">
    <source>
        <dbReference type="ARBA" id="ARBA00022840"/>
    </source>
</evidence>
<evidence type="ECO:0000313" key="10">
    <source>
        <dbReference type="EMBL" id="GAA4394247.1"/>
    </source>
</evidence>
<dbReference type="Pfam" id="PF00122">
    <property type="entry name" value="E1-E2_ATPase"/>
    <property type="match status" value="1"/>
</dbReference>
<keyword evidence="8" id="KW-0472">Membrane</keyword>
<evidence type="ECO:0000256" key="2">
    <source>
        <dbReference type="ARBA" id="ARBA00006024"/>
    </source>
</evidence>
<keyword evidence="8" id="KW-1133">Transmembrane helix</keyword>
<name>A0ABP8JPU7_9MICO</name>
<keyword evidence="7" id="KW-1278">Translocase</keyword>
<evidence type="ECO:0000256" key="3">
    <source>
        <dbReference type="ARBA" id="ARBA00022723"/>
    </source>
</evidence>
<evidence type="ECO:0000256" key="6">
    <source>
        <dbReference type="ARBA" id="ARBA00022842"/>
    </source>
</evidence>
<organism evidence="10 11">
    <name type="scientific">Brevibacterium pityocampae</name>
    <dbReference type="NCBI Taxonomy" id="506594"/>
    <lineage>
        <taxon>Bacteria</taxon>
        <taxon>Bacillati</taxon>
        <taxon>Actinomycetota</taxon>
        <taxon>Actinomycetes</taxon>
        <taxon>Micrococcales</taxon>
        <taxon>Brevibacteriaceae</taxon>
        <taxon>Brevibacterium</taxon>
    </lineage>
</organism>
<evidence type="ECO:0000256" key="7">
    <source>
        <dbReference type="ARBA" id="ARBA00022967"/>
    </source>
</evidence>
<dbReference type="PANTHER" id="PTHR43079:SF1">
    <property type="entry name" value="CADMIUM_ZINC-TRANSPORTING ATPASE HMA1, CHLOROPLASTIC-RELATED"/>
    <property type="match status" value="1"/>
</dbReference>
<keyword evidence="3" id="KW-0479">Metal-binding</keyword>
<feature type="transmembrane region" description="Helical" evidence="8">
    <location>
        <begin position="145"/>
        <end position="172"/>
    </location>
</feature>
<comment type="similarity">
    <text evidence="2">Belongs to the cation transport ATPase (P-type) (TC 3.A.3) family. Type IB subfamily.</text>
</comment>
<comment type="caution">
    <text evidence="10">The sequence shown here is derived from an EMBL/GenBank/DDBJ whole genome shotgun (WGS) entry which is preliminary data.</text>
</comment>
<dbReference type="Proteomes" id="UP001500642">
    <property type="component" value="Unassembled WGS sequence"/>
</dbReference>
<evidence type="ECO:0000259" key="9">
    <source>
        <dbReference type="Pfam" id="PF00122"/>
    </source>
</evidence>
<feature type="domain" description="P-type ATPase A" evidence="9">
    <location>
        <begin position="32"/>
        <end position="105"/>
    </location>
</feature>
<dbReference type="InterPro" id="IPR059000">
    <property type="entry name" value="ATPase_P-type_domA"/>
</dbReference>
<dbReference type="InterPro" id="IPR051949">
    <property type="entry name" value="Cation_Transport_ATPase"/>
</dbReference>
<keyword evidence="11" id="KW-1185">Reference proteome</keyword>
<keyword evidence="8" id="KW-0812">Transmembrane</keyword>